<keyword evidence="2" id="KW-0963">Cytoplasm</keyword>
<organism evidence="6 7">
    <name type="scientific">Actinidia rufa</name>
    <dbReference type="NCBI Taxonomy" id="165716"/>
    <lineage>
        <taxon>Eukaryota</taxon>
        <taxon>Viridiplantae</taxon>
        <taxon>Streptophyta</taxon>
        <taxon>Embryophyta</taxon>
        <taxon>Tracheophyta</taxon>
        <taxon>Spermatophyta</taxon>
        <taxon>Magnoliopsida</taxon>
        <taxon>eudicotyledons</taxon>
        <taxon>Gunneridae</taxon>
        <taxon>Pentapetalae</taxon>
        <taxon>asterids</taxon>
        <taxon>Ericales</taxon>
        <taxon>Actinidiaceae</taxon>
        <taxon>Actinidia</taxon>
    </lineage>
</organism>
<keyword evidence="3" id="KW-0540">Nuclease</keyword>
<keyword evidence="4 6" id="KW-0255">Endonuclease</keyword>
<keyword evidence="7" id="KW-1185">Reference proteome</keyword>
<dbReference type="EMBL" id="BJWL01000011">
    <property type="protein sequence ID" value="GFY96706.1"/>
    <property type="molecule type" value="Genomic_DNA"/>
</dbReference>
<dbReference type="Pfam" id="PF04493">
    <property type="entry name" value="Endonuclease_5"/>
    <property type="match status" value="2"/>
</dbReference>
<dbReference type="GO" id="GO:0003727">
    <property type="term" value="F:single-stranded RNA binding"/>
    <property type="evidence" value="ECO:0007669"/>
    <property type="project" value="TreeGrafter"/>
</dbReference>
<dbReference type="PANTHER" id="PTHR28511:SF1">
    <property type="entry name" value="ENDONUCLEASE V"/>
    <property type="match status" value="1"/>
</dbReference>
<protein>
    <submittedName>
        <fullName evidence="6">Endonuclease V family protein</fullName>
    </submittedName>
</protein>
<keyword evidence="5" id="KW-0378">Hydrolase</keyword>
<evidence type="ECO:0000256" key="3">
    <source>
        <dbReference type="ARBA" id="ARBA00022722"/>
    </source>
</evidence>
<dbReference type="AlphaFoldDB" id="A0A7J0FE43"/>
<comment type="subcellular location">
    <subcellularLocation>
        <location evidence="1">Cytoplasm</location>
    </subcellularLocation>
</comment>
<dbReference type="Proteomes" id="UP000585474">
    <property type="component" value="Unassembled WGS sequence"/>
</dbReference>
<reference evidence="6 7" key="1">
    <citation type="submission" date="2019-07" db="EMBL/GenBank/DDBJ databases">
        <title>De Novo Assembly of kiwifruit Actinidia rufa.</title>
        <authorList>
            <person name="Sugita-Konishi S."/>
            <person name="Sato K."/>
            <person name="Mori E."/>
            <person name="Abe Y."/>
            <person name="Kisaki G."/>
            <person name="Hamano K."/>
            <person name="Suezawa K."/>
            <person name="Otani M."/>
            <person name="Fukuda T."/>
            <person name="Manabe T."/>
            <person name="Gomi K."/>
            <person name="Tabuchi M."/>
            <person name="Akimitsu K."/>
            <person name="Kataoka I."/>
        </authorList>
    </citation>
    <scope>NUCLEOTIDE SEQUENCE [LARGE SCALE GENOMIC DNA]</scope>
    <source>
        <strain evidence="7">cv. Fuchu</strain>
    </source>
</reference>
<evidence type="ECO:0000256" key="1">
    <source>
        <dbReference type="ARBA" id="ARBA00004496"/>
    </source>
</evidence>
<dbReference type="GO" id="GO:0016891">
    <property type="term" value="F:RNA endonuclease activity producing 5'-phosphomonoesters, hydrolytic mechanism"/>
    <property type="evidence" value="ECO:0007669"/>
    <property type="project" value="TreeGrafter"/>
</dbReference>
<gene>
    <name evidence="6" type="ORF">Acr_11g0010120</name>
</gene>
<evidence type="ECO:0000256" key="4">
    <source>
        <dbReference type="ARBA" id="ARBA00022759"/>
    </source>
</evidence>
<dbReference type="PANTHER" id="PTHR28511">
    <property type="entry name" value="ENDONUCLEASE V"/>
    <property type="match status" value="1"/>
</dbReference>
<dbReference type="InterPro" id="IPR007581">
    <property type="entry name" value="Endonuclease-V"/>
</dbReference>
<evidence type="ECO:0000256" key="2">
    <source>
        <dbReference type="ARBA" id="ARBA00022490"/>
    </source>
</evidence>
<dbReference type="GO" id="GO:0006281">
    <property type="term" value="P:DNA repair"/>
    <property type="evidence" value="ECO:0007669"/>
    <property type="project" value="InterPro"/>
</dbReference>
<name>A0A7J0FE43_9ERIC</name>
<evidence type="ECO:0000313" key="7">
    <source>
        <dbReference type="Proteomes" id="UP000585474"/>
    </source>
</evidence>
<proteinExistence type="predicted"/>
<accession>A0A7J0FE43</accession>
<sequence length="485" mass="54481">MKRDTFDDDGKEAAESSCSWSPEIQNNWIETQDLLKTSLVTEDDFTWHLPTTTAIGGGGEGVLKYVGGVDVSFSKDDPSTACGTLVVLDFHTLNVVYHDYSLVSLHIPYVTGFLAFREAPILLELLEKMNNCAHPFYPQLLMVDGNGLLHPRGKQEILSLIWSFLRQLQSGKSLFDLKEYGIGTSPHVFPSLSRVKSISMNGERDLVNNPMFPRHSRIWAYRSLPDGAWGKEVVQWQKWGVAAVSAAQEAWLLLAVLISSVLNQMYITICMGSGFGGWWLYVCSFEFEILGKIPRGFGLACHLGVQANLPTIGIGKNLHHVDGLTQYRVRQLLEAKGNFPEDFITLTGDSGRVWGACIVKVLANRLQPILPNLIDQAQSAFVEGITRCALKLDLMKVYAQLIGSRFDEGIRSVDWEFLYDIMLAMDFPNMFIHRIRQCIYTARFSIVKKAELKGYLHGERVLRQGDPISPCLFLLVMEDLFSYAL</sequence>
<dbReference type="OrthoDB" id="20018at2759"/>
<dbReference type="Gene3D" id="3.30.2170.10">
    <property type="entry name" value="archaeoglobus fulgidus dsm 4304 superfamily"/>
    <property type="match status" value="2"/>
</dbReference>
<dbReference type="GO" id="GO:0005737">
    <property type="term" value="C:cytoplasm"/>
    <property type="evidence" value="ECO:0007669"/>
    <property type="project" value="UniProtKB-SubCell"/>
</dbReference>
<evidence type="ECO:0000313" key="6">
    <source>
        <dbReference type="EMBL" id="GFY96706.1"/>
    </source>
</evidence>
<comment type="caution">
    <text evidence="6">The sequence shown here is derived from an EMBL/GenBank/DDBJ whole genome shotgun (WGS) entry which is preliminary data.</text>
</comment>
<dbReference type="GO" id="GO:0005730">
    <property type="term" value="C:nucleolus"/>
    <property type="evidence" value="ECO:0007669"/>
    <property type="project" value="TreeGrafter"/>
</dbReference>
<evidence type="ECO:0000256" key="5">
    <source>
        <dbReference type="ARBA" id="ARBA00022801"/>
    </source>
</evidence>